<keyword evidence="3" id="KW-1185">Reference proteome</keyword>
<reference evidence="2" key="1">
    <citation type="submission" date="2020-08" db="EMBL/GenBank/DDBJ databases">
        <title>Plant Genome Project.</title>
        <authorList>
            <person name="Zhang R.-G."/>
        </authorList>
    </citation>
    <scope>NUCLEOTIDE SEQUENCE</scope>
    <source>
        <strain evidence="2">WSP0</strain>
        <tissue evidence="2">Leaf</tissue>
    </source>
</reference>
<accession>A0AAV6LLA6</accession>
<evidence type="ECO:0000313" key="3">
    <source>
        <dbReference type="Proteomes" id="UP000823749"/>
    </source>
</evidence>
<evidence type="ECO:0000313" key="2">
    <source>
        <dbReference type="EMBL" id="KAG5565474.1"/>
    </source>
</evidence>
<feature type="compositionally biased region" description="Polar residues" evidence="1">
    <location>
        <begin position="141"/>
        <end position="163"/>
    </location>
</feature>
<proteinExistence type="predicted"/>
<comment type="caution">
    <text evidence="2">The sequence shown here is derived from an EMBL/GenBank/DDBJ whole genome shotgun (WGS) entry which is preliminary data.</text>
</comment>
<sequence length="302" mass="33104">MAVYNGTPLAKAFLKYINVVPSTPNNIAESSETFSNDGFGNIEPSDGEKEVEQPVPVAAIPLLAIPLSTIFRRKKHTRTLVSISEEPSKNLSSPKRRKTLIADSDEDIVSYPRAGRSPSQEILAVEPITEENHDTMVDLNQVGNPEGSSDPLTTETSNVGNPANSPPAVSETLTSQSIHASTEISPPLVGTSIPELDEPPVLEEIPPLETHSSDVITHMVVENTMPSEFELCCQALALLKPNSLDLTQRLQHGTSNIRSDFPCIQDLFQERKALQMVEEDMENLHSQALSNRNSHREDVLRL</sequence>
<protein>
    <submittedName>
        <fullName evidence="2">Uncharacterized protein</fullName>
    </submittedName>
</protein>
<dbReference type="Proteomes" id="UP000823749">
    <property type="component" value="Chromosome 1"/>
</dbReference>
<gene>
    <name evidence="2" type="ORF">RHGRI_001382</name>
</gene>
<evidence type="ECO:0000256" key="1">
    <source>
        <dbReference type="SAM" id="MobiDB-lite"/>
    </source>
</evidence>
<dbReference type="EMBL" id="JACTNZ010000001">
    <property type="protein sequence ID" value="KAG5565474.1"/>
    <property type="molecule type" value="Genomic_DNA"/>
</dbReference>
<name>A0AAV6LLA6_9ERIC</name>
<feature type="region of interest" description="Disordered" evidence="1">
    <location>
        <begin position="140"/>
        <end position="176"/>
    </location>
</feature>
<dbReference type="AlphaFoldDB" id="A0AAV6LLA6"/>
<organism evidence="2 3">
    <name type="scientific">Rhododendron griersonianum</name>
    <dbReference type="NCBI Taxonomy" id="479676"/>
    <lineage>
        <taxon>Eukaryota</taxon>
        <taxon>Viridiplantae</taxon>
        <taxon>Streptophyta</taxon>
        <taxon>Embryophyta</taxon>
        <taxon>Tracheophyta</taxon>
        <taxon>Spermatophyta</taxon>
        <taxon>Magnoliopsida</taxon>
        <taxon>eudicotyledons</taxon>
        <taxon>Gunneridae</taxon>
        <taxon>Pentapetalae</taxon>
        <taxon>asterids</taxon>
        <taxon>Ericales</taxon>
        <taxon>Ericaceae</taxon>
        <taxon>Ericoideae</taxon>
        <taxon>Rhodoreae</taxon>
        <taxon>Rhododendron</taxon>
    </lineage>
</organism>